<keyword evidence="3" id="KW-1185">Reference proteome</keyword>
<evidence type="ECO:0000256" key="1">
    <source>
        <dbReference type="SAM" id="MobiDB-lite"/>
    </source>
</evidence>
<organism evidence="2 3">
    <name type="scientific">Mycolicibacterium confluentis</name>
    <dbReference type="NCBI Taxonomy" id="28047"/>
    <lineage>
        <taxon>Bacteria</taxon>
        <taxon>Bacillati</taxon>
        <taxon>Actinomycetota</taxon>
        <taxon>Actinomycetes</taxon>
        <taxon>Mycobacteriales</taxon>
        <taxon>Mycobacteriaceae</taxon>
        <taxon>Mycolicibacterium</taxon>
    </lineage>
</organism>
<reference evidence="2" key="2">
    <citation type="submission" date="2020-02" db="EMBL/GenBank/DDBJ databases">
        <authorList>
            <person name="Matsumoto Y."/>
            <person name="Motooka D."/>
            <person name="Nakamura S."/>
        </authorList>
    </citation>
    <scope>NUCLEOTIDE SEQUENCE</scope>
    <source>
        <strain evidence="2">JCM 13671</strain>
    </source>
</reference>
<sequence>MSDDARRRRRAKQARRDARRIRAQQEEAFEEVPEETPLIDEVRHALATDHPLDLLALVGVLLEATTQDPLAFANPDAPESVNIDDLITGFIGVQIPETTALLGVLVELLDDAALATRCREELAAREDAPPEWVTRLPEVEIRRVTRMTHVLGEGDEVVIGARLADGAELTCAVHVDHTWSSQVSDAFILPVSIDEMVAVAQEHNTDPDTTFVEMDPADARAWVEYGIEQAEKIMVLKRSDTWPACRPLLRWLLHHMPEGGQRYQPPRLSGGQAAELFDEFFSGHATKFADQDHRELLEDIAFDTGTGDPLRWSAGRIEEVLNRPTDTDSGVSTQCLLDLPDLLRAFVPFAHARSGIRDELTAEALAVLDEPSP</sequence>
<dbReference type="RefSeq" id="WP_179965771.1">
    <property type="nucleotide sequence ID" value="NZ_AP022612.1"/>
</dbReference>
<evidence type="ECO:0000313" key="2">
    <source>
        <dbReference type="EMBL" id="BBZ34745.1"/>
    </source>
</evidence>
<dbReference type="Proteomes" id="UP000466931">
    <property type="component" value="Chromosome"/>
</dbReference>
<dbReference type="AlphaFoldDB" id="A0A7I7XZE4"/>
<feature type="compositionally biased region" description="Basic residues" evidence="1">
    <location>
        <begin position="7"/>
        <end position="21"/>
    </location>
</feature>
<proteinExistence type="predicted"/>
<accession>A0A7I7XZE4</accession>
<feature type="region of interest" description="Disordered" evidence="1">
    <location>
        <begin position="1"/>
        <end position="21"/>
    </location>
</feature>
<protein>
    <submittedName>
        <fullName evidence="2">Uncharacterized protein</fullName>
    </submittedName>
</protein>
<name>A0A7I7XZE4_9MYCO</name>
<dbReference type="EMBL" id="AP022612">
    <property type="protein sequence ID" value="BBZ34745.1"/>
    <property type="molecule type" value="Genomic_DNA"/>
</dbReference>
<reference evidence="2" key="1">
    <citation type="journal article" date="2019" name="Emerg. Microbes Infect.">
        <title>Comprehensive subspecies identification of 175 nontuberculous mycobacteria species based on 7547 genomic profiles.</title>
        <authorList>
            <person name="Matsumoto Y."/>
            <person name="Kinjo T."/>
            <person name="Motooka D."/>
            <person name="Nabeya D."/>
            <person name="Jung N."/>
            <person name="Uechi K."/>
            <person name="Horii T."/>
            <person name="Iida T."/>
            <person name="Fujita J."/>
            <person name="Nakamura S."/>
        </authorList>
    </citation>
    <scope>NUCLEOTIDE SEQUENCE [LARGE SCALE GENOMIC DNA]</scope>
    <source>
        <strain evidence="2">JCM 13671</strain>
    </source>
</reference>
<gene>
    <name evidence="2" type="ORF">MCNF_33500</name>
</gene>
<evidence type="ECO:0000313" key="3">
    <source>
        <dbReference type="Proteomes" id="UP000466931"/>
    </source>
</evidence>